<evidence type="ECO:0000313" key="1">
    <source>
        <dbReference type="EMBL" id="MFL0197348.1"/>
    </source>
</evidence>
<sequence length="59" mass="6854">MKNKTLFLTSKLEKEANLFAAEYLIPDDILNEYEGFSLDEIARSENILPELLKLKFGYI</sequence>
<dbReference type="Proteomes" id="UP001623660">
    <property type="component" value="Unassembled WGS sequence"/>
</dbReference>
<name>A0ABW8SQB2_9CLOT</name>
<reference evidence="1 2" key="1">
    <citation type="submission" date="2024-11" db="EMBL/GenBank/DDBJ databases">
        <authorList>
            <person name="Heng Y.C."/>
            <person name="Lim A.C.H."/>
            <person name="Lee J.K.Y."/>
            <person name="Kittelmann S."/>
        </authorList>
    </citation>
    <scope>NUCLEOTIDE SEQUENCE [LARGE SCALE GENOMIC DNA]</scope>
    <source>
        <strain evidence="1 2">WILCCON 0269</strain>
    </source>
</reference>
<organism evidence="1 2">
    <name type="scientific">Candidatus Clostridium eludens</name>
    <dbReference type="NCBI Taxonomy" id="3381663"/>
    <lineage>
        <taxon>Bacteria</taxon>
        <taxon>Bacillati</taxon>
        <taxon>Bacillota</taxon>
        <taxon>Clostridia</taxon>
        <taxon>Eubacteriales</taxon>
        <taxon>Clostridiaceae</taxon>
        <taxon>Clostridium</taxon>
    </lineage>
</organism>
<evidence type="ECO:0000313" key="2">
    <source>
        <dbReference type="Proteomes" id="UP001623660"/>
    </source>
</evidence>
<accession>A0ABW8SQB2</accession>
<proteinExistence type="predicted"/>
<keyword evidence="2" id="KW-1185">Reference proteome</keyword>
<dbReference type="EMBL" id="JBJHZX010000029">
    <property type="protein sequence ID" value="MFL0197348.1"/>
    <property type="molecule type" value="Genomic_DNA"/>
</dbReference>
<gene>
    <name evidence="1" type="ORF">ACJDU8_17535</name>
</gene>
<comment type="caution">
    <text evidence="1">The sequence shown here is derived from an EMBL/GenBank/DDBJ whole genome shotgun (WGS) entry which is preliminary data.</text>
</comment>
<dbReference type="RefSeq" id="WP_406793453.1">
    <property type="nucleotide sequence ID" value="NZ_JBJHZX010000029.1"/>
</dbReference>
<protein>
    <submittedName>
        <fullName evidence="1">ImmA/IrrE family metallo-endopeptidase</fullName>
    </submittedName>
</protein>